<reference evidence="2 3" key="1">
    <citation type="submission" date="2009-08" db="EMBL/GenBank/DDBJ databases">
        <title>The Genome Sequence of Spizellomyces punctatus strain DAOM BR117.</title>
        <authorList>
            <consortium name="The Broad Institute Genome Sequencing Platform"/>
            <person name="Russ C."/>
            <person name="Cuomo C."/>
            <person name="Shea T."/>
            <person name="Young S.K."/>
            <person name="Zeng Q."/>
            <person name="Koehrsen M."/>
            <person name="Haas B."/>
            <person name="Borodovsky M."/>
            <person name="Guigo R."/>
            <person name="Alvarado L."/>
            <person name="Berlin A."/>
            <person name="Bochicchio J."/>
            <person name="Borenstein D."/>
            <person name="Chapman S."/>
            <person name="Chen Z."/>
            <person name="Engels R."/>
            <person name="Freedman E."/>
            <person name="Gellesch M."/>
            <person name="Goldberg J."/>
            <person name="Griggs A."/>
            <person name="Gujja S."/>
            <person name="Heiman D."/>
            <person name="Hepburn T."/>
            <person name="Howarth C."/>
            <person name="Jen D."/>
            <person name="Larson L."/>
            <person name="Lewis B."/>
            <person name="Mehta T."/>
            <person name="Park D."/>
            <person name="Pearson M."/>
            <person name="Roberts A."/>
            <person name="Saif S."/>
            <person name="Shenoy N."/>
            <person name="Sisk P."/>
            <person name="Stolte C."/>
            <person name="Sykes S."/>
            <person name="Thomson T."/>
            <person name="Walk T."/>
            <person name="White J."/>
            <person name="Yandava C."/>
            <person name="Burger G."/>
            <person name="Gray M.W."/>
            <person name="Holland P.W.H."/>
            <person name="King N."/>
            <person name="Lang F.B.F."/>
            <person name="Roger A.J."/>
            <person name="Ruiz-Trillo I."/>
            <person name="Lander E."/>
            <person name="Nusbaum C."/>
        </authorList>
    </citation>
    <scope>NUCLEOTIDE SEQUENCE [LARGE SCALE GENOMIC DNA]</scope>
    <source>
        <strain evidence="2 3">DAOM BR117</strain>
    </source>
</reference>
<gene>
    <name evidence="2" type="ORF">SPPG_08331</name>
</gene>
<organism evidence="2 3">
    <name type="scientific">Spizellomyces punctatus (strain DAOM BR117)</name>
    <dbReference type="NCBI Taxonomy" id="645134"/>
    <lineage>
        <taxon>Eukaryota</taxon>
        <taxon>Fungi</taxon>
        <taxon>Fungi incertae sedis</taxon>
        <taxon>Chytridiomycota</taxon>
        <taxon>Chytridiomycota incertae sedis</taxon>
        <taxon>Chytridiomycetes</taxon>
        <taxon>Spizellomycetales</taxon>
        <taxon>Spizellomycetaceae</taxon>
        <taxon>Spizellomyces</taxon>
    </lineage>
</organism>
<feature type="compositionally biased region" description="Polar residues" evidence="1">
    <location>
        <begin position="66"/>
        <end position="99"/>
    </location>
</feature>
<dbReference type="RefSeq" id="XP_016604216.1">
    <property type="nucleotide sequence ID" value="XM_016756488.1"/>
</dbReference>
<evidence type="ECO:0000313" key="2">
    <source>
        <dbReference type="EMBL" id="KNC96176.1"/>
    </source>
</evidence>
<evidence type="ECO:0000313" key="3">
    <source>
        <dbReference type="Proteomes" id="UP000053201"/>
    </source>
</evidence>
<keyword evidence="3" id="KW-1185">Reference proteome</keyword>
<dbReference type="Proteomes" id="UP000053201">
    <property type="component" value="Unassembled WGS sequence"/>
</dbReference>
<dbReference type="InParanoid" id="A0A0L0H5J8"/>
<dbReference type="VEuPathDB" id="FungiDB:SPPG_08331"/>
<sequence length="137" mass="14568">MFKSLNPLNNNNNNDNEDTPPIPDPSIEPGQDEDLLAYATTKKLEELAQHAHPLSSTTSSSSTTSGFDSAQQLASRTSQTASEAIQATKDSVQDVSSVTNEDDVGIGHKVAGVTDYVRQRAGDAFEEAKKGAGFGQR</sequence>
<dbReference type="OrthoDB" id="10359189at2759"/>
<protein>
    <submittedName>
        <fullName evidence="2">Uncharacterized protein</fullName>
    </submittedName>
</protein>
<feature type="compositionally biased region" description="Low complexity" evidence="1">
    <location>
        <begin position="55"/>
        <end position="65"/>
    </location>
</feature>
<dbReference type="AlphaFoldDB" id="A0A0L0H5J8"/>
<dbReference type="GeneID" id="27691500"/>
<accession>A0A0L0H5J8</accession>
<name>A0A0L0H5J8_SPIPD</name>
<evidence type="ECO:0000256" key="1">
    <source>
        <dbReference type="SAM" id="MobiDB-lite"/>
    </source>
</evidence>
<feature type="region of interest" description="Disordered" evidence="1">
    <location>
        <begin position="1"/>
        <end position="100"/>
    </location>
</feature>
<feature type="compositionally biased region" description="Low complexity" evidence="1">
    <location>
        <begin position="1"/>
        <end position="14"/>
    </location>
</feature>
<proteinExistence type="predicted"/>
<dbReference type="EMBL" id="KQ257470">
    <property type="protein sequence ID" value="KNC96176.1"/>
    <property type="molecule type" value="Genomic_DNA"/>
</dbReference>